<evidence type="ECO:0000259" key="1">
    <source>
        <dbReference type="Pfam" id="PF13840"/>
    </source>
</evidence>
<dbReference type="Proteomes" id="UP000230767">
    <property type="component" value="Unassembled WGS sequence"/>
</dbReference>
<evidence type="ECO:0000259" key="2">
    <source>
        <dbReference type="Pfam" id="PF21631"/>
    </source>
</evidence>
<dbReference type="EMBL" id="PFLW01000006">
    <property type="protein sequence ID" value="PIY89681.1"/>
    <property type="molecule type" value="Genomic_DNA"/>
</dbReference>
<dbReference type="InterPro" id="IPR051719">
    <property type="entry name" value="CASTOR_mTORC1"/>
</dbReference>
<dbReference type="InterPro" id="IPR045865">
    <property type="entry name" value="ACT-like_dom_sf"/>
</dbReference>
<organism evidence="3 4">
    <name type="scientific">Candidatus Nealsonbacteria bacterium CG_4_10_14_0_8_um_filter_37_14</name>
    <dbReference type="NCBI Taxonomy" id="1974684"/>
    <lineage>
        <taxon>Bacteria</taxon>
        <taxon>Candidatus Nealsoniibacteriota</taxon>
    </lineage>
</organism>
<dbReference type="PIRSF" id="PIRSF008459">
    <property type="entry name" value="UCP008459"/>
    <property type="match status" value="1"/>
</dbReference>
<dbReference type="Gene3D" id="3.30.2130.10">
    <property type="entry name" value="VC0802-like"/>
    <property type="match status" value="1"/>
</dbReference>
<dbReference type="InterPro" id="IPR016540">
    <property type="entry name" value="UCP008459"/>
</dbReference>
<comment type="caution">
    <text evidence="3">The sequence shown here is derived from an EMBL/GenBank/DDBJ whole genome shotgun (WGS) entry which is preliminary data.</text>
</comment>
<accession>A0A2M7R778</accession>
<dbReference type="InterPro" id="IPR027795">
    <property type="entry name" value="CASTOR_ACT_dom"/>
</dbReference>
<protein>
    <submittedName>
        <fullName evidence="3">ACT domain-containing protein</fullName>
    </submittedName>
</protein>
<evidence type="ECO:0000313" key="3">
    <source>
        <dbReference type="EMBL" id="PIY89681.1"/>
    </source>
</evidence>
<feature type="domain" description="CASTOR ACT" evidence="1">
    <location>
        <begin position="61"/>
        <end position="122"/>
    </location>
</feature>
<gene>
    <name evidence="3" type="ORF">COY73_00205</name>
</gene>
<proteinExistence type="predicted"/>
<dbReference type="PANTHER" id="PTHR31131">
    <property type="entry name" value="CHROMOSOME 1, WHOLE GENOME SHOTGUN SEQUENCE"/>
    <property type="match status" value="1"/>
</dbReference>
<name>A0A2M7R778_9BACT</name>
<feature type="domain" description="A9CJY8-like N-terminal" evidence="2">
    <location>
        <begin position="15"/>
        <end position="58"/>
    </location>
</feature>
<sequence length="130" mass="14789">MKIKKFTLFILPKELGICHFSKNSPIPEWAEKSKGFYSITRTLDELSIVCLQENIPPDVMAEKNWRAFKVKGPLGFSLTGIVASLSKPLAEAQISILYISTYETDYLLVEEKNLQKTKEVLSEFCDIKTL</sequence>
<dbReference type="SUPFAM" id="SSF55021">
    <property type="entry name" value="ACT-like"/>
    <property type="match status" value="2"/>
</dbReference>
<dbReference type="AlphaFoldDB" id="A0A2M7R778"/>
<evidence type="ECO:0000313" key="4">
    <source>
        <dbReference type="Proteomes" id="UP000230767"/>
    </source>
</evidence>
<dbReference type="Pfam" id="PF21631">
    <property type="entry name" value="A9CJY8-like_N"/>
    <property type="match status" value="1"/>
</dbReference>
<dbReference type="InterPro" id="IPR049447">
    <property type="entry name" value="A9CJY8-like_N"/>
</dbReference>
<dbReference type="PANTHER" id="PTHR31131:SF6">
    <property type="entry name" value="CASTOR ACT DOMAIN-CONTAINING PROTEIN"/>
    <property type="match status" value="1"/>
</dbReference>
<dbReference type="Pfam" id="PF13840">
    <property type="entry name" value="ACT_7"/>
    <property type="match status" value="1"/>
</dbReference>
<reference evidence="4" key="1">
    <citation type="submission" date="2017-09" db="EMBL/GenBank/DDBJ databases">
        <title>Depth-based differentiation of microbial function through sediment-hosted aquifers and enrichment of novel symbionts in the deep terrestrial subsurface.</title>
        <authorList>
            <person name="Probst A.J."/>
            <person name="Ladd B."/>
            <person name="Jarett J.K."/>
            <person name="Geller-Mcgrath D.E."/>
            <person name="Sieber C.M.K."/>
            <person name="Emerson J.B."/>
            <person name="Anantharaman K."/>
            <person name="Thomas B.C."/>
            <person name="Malmstrom R."/>
            <person name="Stieglmeier M."/>
            <person name="Klingl A."/>
            <person name="Woyke T."/>
            <person name="Ryan C.M."/>
            <person name="Banfield J.F."/>
        </authorList>
    </citation>
    <scope>NUCLEOTIDE SEQUENCE [LARGE SCALE GENOMIC DNA]</scope>
</reference>